<evidence type="ECO:0000313" key="5">
    <source>
        <dbReference type="EMBL" id="SIS60362.1"/>
    </source>
</evidence>
<evidence type="ECO:0000259" key="4">
    <source>
        <dbReference type="PROSITE" id="PS50977"/>
    </source>
</evidence>
<keyword evidence="6" id="KW-1185">Reference proteome</keyword>
<proteinExistence type="predicted"/>
<feature type="DNA-binding region" description="H-T-H motif" evidence="3">
    <location>
        <begin position="60"/>
        <end position="79"/>
    </location>
</feature>
<dbReference type="Gene3D" id="1.10.357.10">
    <property type="entry name" value="Tetracycline Repressor, domain 2"/>
    <property type="match status" value="1"/>
</dbReference>
<evidence type="ECO:0000313" key="6">
    <source>
        <dbReference type="Proteomes" id="UP000187608"/>
    </source>
</evidence>
<feature type="domain" description="HTH tetR-type" evidence="4">
    <location>
        <begin position="37"/>
        <end position="97"/>
    </location>
</feature>
<dbReference type="PANTHER" id="PTHR43479">
    <property type="entry name" value="ACREF/ENVCD OPERON REPRESSOR-RELATED"/>
    <property type="match status" value="1"/>
</dbReference>
<dbReference type="GO" id="GO:0003677">
    <property type="term" value="F:DNA binding"/>
    <property type="evidence" value="ECO:0007669"/>
    <property type="project" value="UniProtKB-UniRule"/>
</dbReference>
<name>A0A1N7KFJ7_9BACI</name>
<dbReference type="InterPro" id="IPR039532">
    <property type="entry name" value="TetR_C_Firmicutes"/>
</dbReference>
<gene>
    <name evidence="5" type="ORF">SAMN05421687_11131</name>
</gene>
<dbReference type="STRING" id="570947.SAMN05421687_11131"/>
<reference evidence="6" key="1">
    <citation type="submission" date="2017-01" db="EMBL/GenBank/DDBJ databases">
        <authorList>
            <person name="Varghese N."/>
            <person name="Submissions S."/>
        </authorList>
    </citation>
    <scope>NUCLEOTIDE SEQUENCE [LARGE SCALE GENOMIC DNA]</scope>
    <source>
        <strain evidence="6">DSM 23127</strain>
    </source>
</reference>
<dbReference type="AlphaFoldDB" id="A0A1N7KFJ7"/>
<dbReference type="SUPFAM" id="SSF46689">
    <property type="entry name" value="Homeodomain-like"/>
    <property type="match status" value="1"/>
</dbReference>
<dbReference type="Proteomes" id="UP000187608">
    <property type="component" value="Unassembled WGS sequence"/>
</dbReference>
<dbReference type="Pfam" id="PF14278">
    <property type="entry name" value="TetR_C_8"/>
    <property type="match status" value="1"/>
</dbReference>
<dbReference type="PANTHER" id="PTHR43479:SF7">
    <property type="entry name" value="TETR-FAMILY TRANSCRIPTIONAL REGULATOR"/>
    <property type="match status" value="1"/>
</dbReference>
<sequence length="224" mass="27059">MCNNVHSVPYWTQNAYLLNKSWEVPHMTSHYPDKRVQRTKVNLQDALITLLEEKELATIHITEITELANYNRGTFYTHYDSKEELLDETIDDLLTEMENYFRSPYSGSTVIDLYDFDPTSLTLFDHFQEKEKYYKTLLHKNTNWRFREKMSDRLEIMFRQEFDFSIEEDPSIDLSLFRTYRIHGIIGLILNWIEQDFEPSAEYMKEQLIYILRFHTPTIQVRKN</sequence>
<dbReference type="InterPro" id="IPR050624">
    <property type="entry name" value="HTH-type_Tx_Regulator"/>
</dbReference>
<accession>A0A1N7KFJ7</accession>
<dbReference type="Pfam" id="PF00440">
    <property type="entry name" value="TetR_N"/>
    <property type="match status" value="1"/>
</dbReference>
<dbReference type="InterPro" id="IPR001647">
    <property type="entry name" value="HTH_TetR"/>
</dbReference>
<evidence type="ECO:0000256" key="1">
    <source>
        <dbReference type="ARBA" id="ARBA00022491"/>
    </source>
</evidence>
<evidence type="ECO:0000256" key="3">
    <source>
        <dbReference type="PROSITE-ProRule" id="PRU00335"/>
    </source>
</evidence>
<keyword evidence="1" id="KW-0678">Repressor</keyword>
<organism evidence="5 6">
    <name type="scientific">Salimicrobium flavidum</name>
    <dbReference type="NCBI Taxonomy" id="570947"/>
    <lineage>
        <taxon>Bacteria</taxon>
        <taxon>Bacillati</taxon>
        <taxon>Bacillota</taxon>
        <taxon>Bacilli</taxon>
        <taxon>Bacillales</taxon>
        <taxon>Bacillaceae</taxon>
        <taxon>Salimicrobium</taxon>
    </lineage>
</organism>
<dbReference type="PROSITE" id="PS50977">
    <property type="entry name" value="HTH_TETR_2"/>
    <property type="match status" value="1"/>
</dbReference>
<protein>
    <submittedName>
        <fullName evidence="5">Transcriptional regulator, TetR family</fullName>
    </submittedName>
</protein>
<dbReference type="InterPro" id="IPR009057">
    <property type="entry name" value="Homeodomain-like_sf"/>
</dbReference>
<evidence type="ECO:0000256" key="2">
    <source>
        <dbReference type="ARBA" id="ARBA00023125"/>
    </source>
</evidence>
<keyword evidence="2 3" id="KW-0238">DNA-binding</keyword>
<dbReference type="EMBL" id="FTOC01000011">
    <property type="protein sequence ID" value="SIS60362.1"/>
    <property type="molecule type" value="Genomic_DNA"/>
</dbReference>